<dbReference type="EC" id="2.7.7.9" evidence="3 7"/>
<dbReference type="OrthoDB" id="932129at2759"/>
<organism evidence="10 11">
    <name type="scientific">Phlebiopsis gigantea (strain 11061_1 CR5-6)</name>
    <name type="common">White-rot fungus</name>
    <name type="synonym">Peniophora gigantea</name>
    <dbReference type="NCBI Taxonomy" id="745531"/>
    <lineage>
        <taxon>Eukaryota</taxon>
        <taxon>Fungi</taxon>
        <taxon>Dikarya</taxon>
        <taxon>Basidiomycota</taxon>
        <taxon>Agaricomycotina</taxon>
        <taxon>Agaricomycetes</taxon>
        <taxon>Polyporales</taxon>
        <taxon>Phanerochaetaceae</taxon>
        <taxon>Phlebiopsis</taxon>
    </lineage>
</organism>
<keyword evidence="11" id="KW-1185">Reference proteome</keyword>
<evidence type="ECO:0000313" key="10">
    <source>
        <dbReference type="EMBL" id="KIP04108.1"/>
    </source>
</evidence>
<reference evidence="10 11" key="1">
    <citation type="journal article" date="2014" name="PLoS Genet.">
        <title>Analysis of the Phlebiopsis gigantea genome, transcriptome and secretome provides insight into its pioneer colonization strategies of wood.</title>
        <authorList>
            <person name="Hori C."/>
            <person name="Ishida T."/>
            <person name="Igarashi K."/>
            <person name="Samejima M."/>
            <person name="Suzuki H."/>
            <person name="Master E."/>
            <person name="Ferreira P."/>
            <person name="Ruiz-Duenas F.J."/>
            <person name="Held B."/>
            <person name="Canessa P."/>
            <person name="Larrondo L.F."/>
            <person name="Schmoll M."/>
            <person name="Druzhinina I.S."/>
            <person name="Kubicek C.P."/>
            <person name="Gaskell J.A."/>
            <person name="Kersten P."/>
            <person name="St John F."/>
            <person name="Glasner J."/>
            <person name="Sabat G."/>
            <person name="Splinter BonDurant S."/>
            <person name="Syed K."/>
            <person name="Yadav J."/>
            <person name="Mgbeahuruike A.C."/>
            <person name="Kovalchuk A."/>
            <person name="Asiegbu F.O."/>
            <person name="Lackner G."/>
            <person name="Hoffmeister D."/>
            <person name="Rencoret J."/>
            <person name="Gutierrez A."/>
            <person name="Sun H."/>
            <person name="Lindquist E."/>
            <person name="Barry K."/>
            <person name="Riley R."/>
            <person name="Grigoriev I.V."/>
            <person name="Henrissat B."/>
            <person name="Kues U."/>
            <person name="Berka R.M."/>
            <person name="Martinez A.T."/>
            <person name="Covert S.F."/>
            <person name="Blanchette R.A."/>
            <person name="Cullen D."/>
        </authorList>
    </citation>
    <scope>NUCLEOTIDE SEQUENCE [LARGE SCALE GENOMIC DNA]</scope>
    <source>
        <strain evidence="10 11">11061_1 CR5-6</strain>
    </source>
</reference>
<dbReference type="STRING" id="745531.A0A0C3PF07"/>
<protein>
    <recommendedName>
        <fullName evidence="3 7">UTP--glucose-1-phosphate uridylyltransferase</fullName>
        <ecNumber evidence="3 7">2.7.7.9</ecNumber>
    </recommendedName>
</protein>
<evidence type="ECO:0000256" key="6">
    <source>
        <dbReference type="ARBA" id="ARBA00048128"/>
    </source>
</evidence>
<feature type="binding site" evidence="9">
    <location>
        <position position="382"/>
    </location>
    <ligand>
        <name>UTP</name>
        <dbReference type="ChEBI" id="CHEBI:46398"/>
    </ligand>
</feature>
<gene>
    <name evidence="10" type="ORF">PHLGIDRAFT_110014</name>
</gene>
<dbReference type="Gene3D" id="3.90.550.10">
    <property type="entry name" value="Spore Coat Polysaccharide Biosynthesis Protein SpsA, Chain A"/>
    <property type="match status" value="1"/>
</dbReference>
<feature type="binding site" evidence="9">
    <location>
        <position position="120"/>
    </location>
    <ligand>
        <name>UTP</name>
        <dbReference type="ChEBI" id="CHEBI:46398"/>
    </ligand>
</feature>
<dbReference type="HOGENOM" id="CLU_023632_3_0_1"/>
<evidence type="ECO:0000256" key="5">
    <source>
        <dbReference type="ARBA" id="ARBA00022695"/>
    </source>
</evidence>
<sequence length="494" mass="55582">MSALFLLLHLLHARRKPLKVGEDENMAQMKDAIGHFTGAIESPKAFKAEMKLFLRLFSSYTAQRIERRILDWDKIQATTPNQVIKYEDLPASGNVKNLLKLAVLKFNGGLGTSMGLTGAKSALEVKDGLTFLDIIIQQMKDLNEQNAVDVPLLLMTSFHTHDDTIRVVRKHAGERQRITTFNQSRFPRVYKDTLLPCPQSVDDDKEKWYPPGHGDVYNALVHTGLLDQLIAQGKEYLFVSNSDNLGATVDDRILQHMVESKAEFIMEVTDKTRADIQGGTLINYDGHIRLLEITQVPSEHVEDFQSARRFKVFNTNNLWINIKSLKRVMNHAGMGLDLITKEKVASDGHTVIQLETAAGSAMRHFNSAHGVHVPRSRFLPVKTCSDLLLLKSDLFSLQNARLVLSAERMFATTPVIKLGEHYRNVAEFQERFKYIPDMIDLDHLTVTGDVHFGRNVTLRGTVIISAGEGHRIDVPPGCTLENRLLSGDLKLTEL</sequence>
<comment type="similarity">
    <text evidence="2 7">Belongs to the UDPGP type 1 family.</text>
</comment>
<dbReference type="InterPro" id="IPR002618">
    <property type="entry name" value="UDPGP_fam"/>
</dbReference>
<evidence type="ECO:0000313" key="11">
    <source>
        <dbReference type="Proteomes" id="UP000053257"/>
    </source>
</evidence>
<feature type="binding site" evidence="9">
    <location>
        <position position="243"/>
    </location>
    <ligand>
        <name>UTP</name>
        <dbReference type="ChEBI" id="CHEBI:46398"/>
    </ligand>
</feature>
<dbReference type="EMBL" id="KN840586">
    <property type="protein sequence ID" value="KIP04108.1"/>
    <property type="molecule type" value="Genomic_DNA"/>
</dbReference>
<dbReference type="PIRSF" id="PIRSF000806">
    <property type="entry name" value="UDPGP"/>
    <property type="match status" value="1"/>
</dbReference>
<proteinExistence type="inferred from homology"/>
<comment type="function">
    <text evidence="1">Plays a central role as a glucosyl donor in cellular metabolic pathways.</text>
</comment>
<accession>A0A0C3PF07</accession>
<dbReference type="Proteomes" id="UP000053257">
    <property type="component" value="Unassembled WGS sequence"/>
</dbReference>
<feature type="binding site" evidence="8">
    <location>
        <position position="213"/>
    </location>
    <ligand>
        <name>substrate</name>
    </ligand>
</feature>
<dbReference type="Pfam" id="PF01704">
    <property type="entry name" value="UDPGP"/>
    <property type="match status" value="1"/>
</dbReference>
<keyword evidence="5 7" id="KW-0548">Nucleotidyltransferase</keyword>
<dbReference type="SUPFAM" id="SSF53448">
    <property type="entry name" value="Nucleotide-diphospho-sugar transferases"/>
    <property type="match status" value="1"/>
</dbReference>
<evidence type="ECO:0000256" key="4">
    <source>
        <dbReference type="ARBA" id="ARBA00022679"/>
    </source>
</evidence>
<evidence type="ECO:0000256" key="7">
    <source>
        <dbReference type="PIRNR" id="PIRNR000806"/>
    </source>
</evidence>
<dbReference type="PANTHER" id="PTHR43511">
    <property type="match status" value="1"/>
</dbReference>
<dbReference type="CDD" id="cd00897">
    <property type="entry name" value="UGPase_euk"/>
    <property type="match status" value="1"/>
</dbReference>
<dbReference type="InterPro" id="IPR029044">
    <property type="entry name" value="Nucleotide-diphossugar_trans"/>
</dbReference>
<dbReference type="GO" id="GO:0003983">
    <property type="term" value="F:UTP:glucose-1-phosphate uridylyltransferase activity"/>
    <property type="evidence" value="ECO:0007669"/>
    <property type="project" value="UniProtKB-EC"/>
</dbReference>
<evidence type="ECO:0000256" key="2">
    <source>
        <dbReference type="ARBA" id="ARBA00010401"/>
    </source>
</evidence>
<feature type="binding site" evidence="9">
    <location>
        <position position="212"/>
    </location>
    <ligand>
        <name>UTP</name>
        <dbReference type="ChEBI" id="CHEBI:46398"/>
    </ligand>
</feature>
<dbReference type="InterPro" id="IPR016267">
    <property type="entry name" value="UDPGP_trans"/>
</dbReference>
<dbReference type="GO" id="GO:0006011">
    <property type="term" value="P:UDP-alpha-D-glucose metabolic process"/>
    <property type="evidence" value="ECO:0007669"/>
    <property type="project" value="UniProtKB-UniRule"/>
</dbReference>
<evidence type="ECO:0000256" key="1">
    <source>
        <dbReference type="ARBA" id="ARBA00003449"/>
    </source>
</evidence>
<dbReference type="FunFam" id="2.160.10.10:FF:000001">
    <property type="entry name" value="UTP--glucose-1-phosphate uridylyltransferase"/>
    <property type="match status" value="1"/>
</dbReference>
<name>A0A0C3PF07_PHLG1</name>
<dbReference type="Gene3D" id="2.160.10.10">
    <property type="entry name" value="Hexapeptide repeat proteins"/>
    <property type="match status" value="1"/>
</dbReference>
<feature type="binding site" evidence="9">
    <location>
        <position position="183"/>
    </location>
    <ligand>
        <name>UTP</name>
        <dbReference type="ChEBI" id="CHEBI:46398"/>
    </ligand>
</feature>
<dbReference type="FunFam" id="3.90.550.10:FF:000002">
    <property type="entry name" value="UTP--glucose-1-phosphate uridylyltransferase"/>
    <property type="match status" value="1"/>
</dbReference>
<evidence type="ECO:0000256" key="3">
    <source>
        <dbReference type="ARBA" id="ARBA00012415"/>
    </source>
</evidence>
<keyword evidence="4 7" id="KW-0808">Transferase</keyword>
<comment type="catalytic activity">
    <reaction evidence="6 7">
        <text>alpha-D-glucose 1-phosphate + UTP + H(+) = UDP-alpha-D-glucose + diphosphate</text>
        <dbReference type="Rhea" id="RHEA:19889"/>
        <dbReference type="ChEBI" id="CHEBI:15378"/>
        <dbReference type="ChEBI" id="CHEBI:33019"/>
        <dbReference type="ChEBI" id="CHEBI:46398"/>
        <dbReference type="ChEBI" id="CHEBI:58601"/>
        <dbReference type="ChEBI" id="CHEBI:58885"/>
        <dbReference type="EC" id="2.7.7.9"/>
    </reaction>
</comment>
<evidence type="ECO:0000256" key="9">
    <source>
        <dbReference type="PIRSR" id="PIRSR000806-2"/>
    </source>
</evidence>
<dbReference type="AlphaFoldDB" id="A0A0C3PF07"/>
<evidence type="ECO:0000256" key="8">
    <source>
        <dbReference type="PIRSR" id="PIRSR000806-1"/>
    </source>
</evidence>